<dbReference type="InterPro" id="IPR027417">
    <property type="entry name" value="P-loop_NTPase"/>
</dbReference>
<gene>
    <name evidence="1" type="ORF">GFD30_20915</name>
</gene>
<accession>A0A6L5GEJ7</accession>
<dbReference type="AlphaFoldDB" id="A0A6L5GEJ7"/>
<keyword evidence="2" id="KW-1185">Reference proteome</keyword>
<sequence>MSDTRAQALALIAAAIERAVGVQATDTQLAIAFALLERRRRRRSARAVKTLNPTLRTRRDRSVAAAFPVLYHAAFAGAPVTVMVPTGELAGDDAALYRKIIDEIGAPTTVGTIKDARQAVELQHAERDPVTIATPEALAAVAGHRSKIVVRLDPPATKRVTAMMPGTAGLPDL</sequence>
<dbReference type="Gene3D" id="3.40.50.300">
    <property type="entry name" value="P-loop containing nucleotide triphosphate hydrolases"/>
    <property type="match status" value="1"/>
</dbReference>
<dbReference type="Proteomes" id="UP000477750">
    <property type="component" value="Unassembled WGS sequence"/>
</dbReference>
<reference evidence="1 2" key="1">
    <citation type="submission" date="2019-10" db="EMBL/GenBank/DDBJ databases">
        <title>Glycomyces albidus sp. nov., a novel actinomycete isolated from rhizosphere soil of wheat (Triticum aestivum L.).</title>
        <authorList>
            <person name="Qian L."/>
        </authorList>
    </citation>
    <scope>NUCLEOTIDE SEQUENCE [LARGE SCALE GENOMIC DNA]</scope>
    <source>
        <strain evidence="1 2">NEAU-7082</strain>
    </source>
</reference>
<comment type="caution">
    <text evidence="1">The sequence shown here is derived from an EMBL/GenBank/DDBJ whole genome shotgun (WGS) entry which is preliminary data.</text>
</comment>
<dbReference type="RefSeq" id="WP_153027121.1">
    <property type="nucleotide sequence ID" value="NZ_WIAO01000033.1"/>
</dbReference>
<dbReference type="SUPFAM" id="SSF52540">
    <property type="entry name" value="P-loop containing nucleoside triphosphate hydrolases"/>
    <property type="match status" value="1"/>
</dbReference>
<evidence type="ECO:0000313" key="1">
    <source>
        <dbReference type="EMBL" id="MQM28006.1"/>
    </source>
</evidence>
<evidence type="ECO:0000313" key="2">
    <source>
        <dbReference type="Proteomes" id="UP000477750"/>
    </source>
</evidence>
<organism evidence="1 2">
    <name type="scientific">Glycomyces albidus</name>
    <dbReference type="NCBI Taxonomy" id="2656774"/>
    <lineage>
        <taxon>Bacteria</taxon>
        <taxon>Bacillati</taxon>
        <taxon>Actinomycetota</taxon>
        <taxon>Actinomycetes</taxon>
        <taxon>Glycomycetales</taxon>
        <taxon>Glycomycetaceae</taxon>
        <taxon>Glycomyces</taxon>
    </lineage>
</organism>
<name>A0A6L5GEJ7_9ACTN</name>
<protein>
    <submittedName>
        <fullName evidence="1">Uncharacterized protein</fullName>
    </submittedName>
</protein>
<proteinExistence type="predicted"/>
<dbReference type="EMBL" id="WIAO01000033">
    <property type="protein sequence ID" value="MQM28006.1"/>
    <property type="molecule type" value="Genomic_DNA"/>
</dbReference>